<evidence type="ECO:0000256" key="10">
    <source>
        <dbReference type="RuleBase" id="RU366015"/>
    </source>
</evidence>
<keyword evidence="10" id="KW-0732">Signal</keyword>
<dbReference type="InterPro" id="IPR014710">
    <property type="entry name" value="RmlC-like_jellyroll"/>
</dbReference>
<dbReference type="EMBL" id="KZ451911">
    <property type="protein sequence ID" value="PKA63025.1"/>
    <property type="molecule type" value="Genomic_DNA"/>
</dbReference>
<feature type="binding site" evidence="9">
    <location>
        <position position="100"/>
    </location>
    <ligand>
        <name>Mn(2+)</name>
        <dbReference type="ChEBI" id="CHEBI:29035"/>
    </ligand>
</feature>
<feature type="chain" id="PRO_5019609854" description="Germin-like protein" evidence="10">
    <location>
        <begin position="23"/>
        <end position="207"/>
    </location>
</feature>
<feature type="binding site" evidence="9">
    <location>
        <position position="107"/>
    </location>
    <ligand>
        <name>Mn(2+)</name>
        <dbReference type="ChEBI" id="CHEBI:29035"/>
    </ligand>
</feature>
<keyword evidence="4 10" id="KW-0964">Secreted</keyword>
<feature type="binding site" evidence="8">
    <location>
        <position position="107"/>
    </location>
    <ligand>
        <name>oxalate</name>
        <dbReference type="ChEBI" id="CHEBI:30623"/>
    </ligand>
</feature>
<accession>A0A2I0B5G0</accession>
<evidence type="ECO:0000256" key="5">
    <source>
        <dbReference type="ARBA" id="ARBA00022723"/>
    </source>
</evidence>
<evidence type="ECO:0000313" key="13">
    <source>
        <dbReference type="Proteomes" id="UP000236161"/>
    </source>
</evidence>
<name>A0A2I0B5G0_9ASPA</name>
<evidence type="ECO:0000256" key="1">
    <source>
        <dbReference type="ARBA" id="ARBA00004271"/>
    </source>
</evidence>
<dbReference type="Pfam" id="PF00190">
    <property type="entry name" value="Cupin_1"/>
    <property type="match status" value="1"/>
</dbReference>
<dbReference type="InterPro" id="IPR001929">
    <property type="entry name" value="Germin"/>
</dbReference>
<gene>
    <name evidence="12" type="ORF">AXF42_Ash007821</name>
</gene>
<proteinExistence type="inferred from homology"/>
<reference evidence="12 13" key="1">
    <citation type="journal article" date="2017" name="Nature">
        <title>The Apostasia genome and the evolution of orchids.</title>
        <authorList>
            <person name="Zhang G.Q."/>
            <person name="Liu K.W."/>
            <person name="Li Z."/>
            <person name="Lohaus R."/>
            <person name="Hsiao Y.Y."/>
            <person name="Niu S.C."/>
            <person name="Wang J.Y."/>
            <person name="Lin Y.C."/>
            <person name="Xu Q."/>
            <person name="Chen L.J."/>
            <person name="Yoshida K."/>
            <person name="Fujiwara S."/>
            <person name="Wang Z.W."/>
            <person name="Zhang Y.Q."/>
            <person name="Mitsuda N."/>
            <person name="Wang M."/>
            <person name="Liu G.H."/>
            <person name="Pecoraro L."/>
            <person name="Huang H.X."/>
            <person name="Xiao X.J."/>
            <person name="Lin M."/>
            <person name="Wu X.Y."/>
            <person name="Wu W.L."/>
            <person name="Chen Y.Y."/>
            <person name="Chang S.B."/>
            <person name="Sakamoto S."/>
            <person name="Ohme-Takagi M."/>
            <person name="Yagi M."/>
            <person name="Zeng S.J."/>
            <person name="Shen C.Y."/>
            <person name="Yeh C.M."/>
            <person name="Luo Y.B."/>
            <person name="Tsai W.C."/>
            <person name="Van de Peer Y."/>
            <person name="Liu Z.J."/>
        </authorList>
    </citation>
    <scope>NUCLEOTIDE SEQUENCE [LARGE SCALE GENOMIC DNA]</scope>
    <source>
        <strain evidence="13">cv. Shenzhen</strain>
        <tissue evidence="12">Stem</tissue>
    </source>
</reference>
<keyword evidence="3 10" id="KW-0052">Apoplast</keyword>
<dbReference type="PANTHER" id="PTHR31238">
    <property type="entry name" value="GERMIN-LIKE PROTEIN SUBFAMILY 3 MEMBER 3"/>
    <property type="match status" value="1"/>
</dbReference>
<keyword evidence="7 8" id="KW-0464">Manganese</keyword>
<keyword evidence="5 8" id="KW-0479">Metal-binding</keyword>
<evidence type="ECO:0000256" key="8">
    <source>
        <dbReference type="PIRSR" id="PIRSR601929-1"/>
    </source>
</evidence>
<dbReference type="OrthoDB" id="1546383at2759"/>
<comment type="subcellular location">
    <subcellularLocation>
        <location evidence="1 10">Secreted</location>
        <location evidence="1 10">Extracellular space</location>
        <location evidence="1 10">Apoplast</location>
    </subcellularLocation>
</comment>
<dbReference type="CDD" id="cd02241">
    <property type="entry name" value="cupin_OxOx"/>
    <property type="match status" value="1"/>
</dbReference>
<dbReference type="SMART" id="SM00835">
    <property type="entry name" value="Cupin_1"/>
    <property type="match status" value="1"/>
</dbReference>
<dbReference type="STRING" id="1088818.A0A2I0B5G0"/>
<organism evidence="12 13">
    <name type="scientific">Apostasia shenzhenica</name>
    <dbReference type="NCBI Taxonomy" id="1088818"/>
    <lineage>
        <taxon>Eukaryota</taxon>
        <taxon>Viridiplantae</taxon>
        <taxon>Streptophyta</taxon>
        <taxon>Embryophyta</taxon>
        <taxon>Tracheophyta</taxon>
        <taxon>Spermatophyta</taxon>
        <taxon>Magnoliopsida</taxon>
        <taxon>Liliopsida</taxon>
        <taxon>Asparagales</taxon>
        <taxon>Orchidaceae</taxon>
        <taxon>Apostasioideae</taxon>
        <taxon>Apostasia</taxon>
    </lineage>
</organism>
<evidence type="ECO:0000256" key="3">
    <source>
        <dbReference type="ARBA" id="ARBA00022523"/>
    </source>
</evidence>
<dbReference type="InterPro" id="IPR011051">
    <property type="entry name" value="RmlC_Cupin_sf"/>
</dbReference>
<feature type="binding site" evidence="9">
    <location>
        <position position="146"/>
    </location>
    <ligand>
        <name>Mn(2+)</name>
        <dbReference type="ChEBI" id="CHEBI:29035"/>
    </ligand>
</feature>
<sequence>MASRACLLLFAALLSAAAAALAGAPHFTSEYSDPELDATVDANFFKFTGLINRTLWGKLPANGASFKATTANQQVFPALAGQSVSCALLQFAPGGINPPHIHPQSSELLIVLHGTLTVGFVDSTGKLFTQQLKPCEVFLFPEGLVHFQANLSPRVYGVALSAFGSSNAETISLPKAIFGSGIDEQVLAESFNTDAATIGKLASANAC</sequence>
<evidence type="ECO:0000313" key="12">
    <source>
        <dbReference type="EMBL" id="PKA63025.1"/>
    </source>
</evidence>
<dbReference type="SUPFAM" id="SSF51182">
    <property type="entry name" value="RmlC-like cupins"/>
    <property type="match status" value="1"/>
</dbReference>
<evidence type="ECO:0000256" key="4">
    <source>
        <dbReference type="ARBA" id="ARBA00022525"/>
    </source>
</evidence>
<protein>
    <recommendedName>
        <fullName evidence="10">Germin-like protein</fullName>
    </recommendedName>
</protein>
<feature type="binding site" evidence="8">
    <location>
        <position position="97"/>
    </location>
    <ligand>
        <name>oxalate</name>
        <dbReference type="ChEBI" id="CHEBI:30623"/>
    </ligand>
</feature>
<feature type="binding site" evidence="9">
    <location>
        <position position="102"/>
    </location>
    <ligand>
        <name>Mn(2+)</name>
        <dbReference type="ChEBI" id="CHEBI:29035"/>
    </ligand>
</feature>
<evidence type="ECO:0000259" key="11">
    <source>
        <dbReference type="SMART" id="SM00835"/>
    </source>
</evidence>
<feature type="binding site" evidence="8">
    <location>
        <position position="102"/>
    </location>
    <ligand>
        <name>oxalate</name>
        <dbReference type="ChEBI" id="CHEBI:30623"/>
    </ligand>
</feature>
<feature type="signal peptide" evidence="10">
    <location>
        <begin position="1"/>
        <end position="22"/>
    </location>
</feature>
<dbReference type="GO" id="GO:0048046">
    <property type="term" value="C:apoplast"/>
    <property type="evidence" value="ECO:0007669"/>
    <property type="project" value="UniProtKB-SubCell"/>
</dbReference>
<comment type="similarity">
    <text evidence="2 10">Belongs to the germin family.</text>
</comment>
<evidence type="ECO:0000256" key="2">
    <source>
        <dbReference type="ARBA" id="ARBA00007456"/>
    </source>
</evidence>
<dbReference type="PRINTS" id="PR00325">
    <property type="entry name" value="GERMIN"/>
</dbReference>
<dbReference type="AlphaFoldDB" id="A0A2I0B5G0"/>
<dbReference type="InterPro" id="IPR019780">
    <property type="entry name" value="Germin_Mn-BS"/>
</dbReference>
<dbReference type="Gene3D" id="2.60.120.10">
    <property type="entry name" value="Jelly Rolls"/>
    <property type="match status" value="1"/>
</dbReference>
<evidence type="ECO:0000256" key="9">
    <source>
        <dbReference type="PIRSR" id="PIRSR601929-2"/>
    </source>
</evidence>
<dbReference type="GO" id="GO:0030145">
    <property type="term" value="F:manganese ion binding"/>
    <property type="evidence" value="ECO:0007669"/>
    <property type="project" value="UniProtKB-UniRule"/>
</dbReference>
<evidence type="ECO:0000256" key="6">
    <source>
        <dbReference type="ARBA" id="ARBA00023157"/>
    </source>
</evidence>
<evidence type="ECO:0000256" key="7">
    <source>
        <dbReference type="ARBA" id="ARBA00023211"/>
    </source>
</evidence>
<keyword evidence="6" id="KW-1015">Disulfide bond</keyword>
<feature type="domain" description="Cupin type-1" evidence="11">
    <location>
        <begin position="53"/>
        <end position="199"/>
    </location>
</feature>
<dbReference type="PROSITE" id="PS00725">
    <property type="entry name" value="GERMIN"/>
    <property type="match status" value="1"/>
</dbReference>
<keyword evidence="13" id="KW-1185">Reference proteome</keyword>
<dbReference type="Proteomes" id="UP000236161">
    <property type="component" value="Unassembled WGS sequence"/>
</dbReference>
<dbReference type="InterPro" id="IPR006045">
    <property type="entry name" value="Cupin_1"/>
</dbReference>